<dbReference type="EMBL" id="LILD01000001">
    <property type="protein sequence ID" value="KOO39757.1"/>
    <property type="molecule type" value="Genomic_DNA"/>
</dbReference>
<accession>A0A4Y7X252</accession>
<gene>
    <name evidence="1" type="ORF">AMD02_13540</name>
</gene>
<name>A0A0M0KMA9_ALKHA</name>
<reference evidence="1" key="1">
    <citation type="submission" date="2015-08" db="EMBL/GenBank/DDBJ databases">
        <title>Complete DNA Sequence of Pseudomonas syringae pv. actinidiae, the Causal Agent of Kiwifruit Canker Disease.</title>
        <authorList>
            <person name="Rikkerink E.H.A."/>
            <person name="Fineran P.C."/>
        </authorList>
    </citation>
    <scope>NUCLEOTIDE SEQUENCE</scope>
    <source>
        <strain evidence="1">DSM 13666</strain>
    </source>
</reference>
<accession>A0A0M0KMA9</accession>
<dbReference type="PATRIC" id="fig|136160.3.peg.3154"/>
<sequence>MNMQMLCQQHLHQMVQVNTHPYGTYKGFLEQVDHENVSLLVPIDDNGDYMEMDNESLFYSMNGQVPQQMMGARGEERFYPYYPYPYFYPYPYPFFPRPRRWGRLILPLAALTAIAALY</sequence>
<evidence type="ECO:0000313" key="1">
    <source>
        <dbReference type="EMBL" id="KOO39757.1"/>
    </source>
</evidence>
<dbReference type="GeneID" id="87596794"/>
<proteinExistence type="predicted"/>
<dbReference type="AlphaFoldDB" id="A0A0M0KMA9"/>
<comment type="caution">
    <text evidence="1">The sequence shown here is derived from an EMBL/GenBank/DDBJ whole genome shotgun (WGS) entry which is preliminary data.</text>
</comment>
<protein>
    <submittedName>
        <fullName evidence="1">Uncharacterized protein</fullName>
    </submittedName>
</protein>
<organism evidence="1">
    <name type="scientific">Halalkalibacterium halodurans</name>
    <name type="common">Bacillus halodurans</name>
    <dbReference type="NCBI Taxonomy" id="86665"/>
    <lineage>
        <taxon>Bacteria</taxon>
        <taxon>Bacillati</taxon>
        <taxon>Bacillota</taxon>
        <taxon>Bacilli</taxon>
        <taxon>Bacillales</taxon>
        <taxon>Bacillaceae</taxon>
        <taxon>Halalkalibacterium (ex Joshi et al. 2022)</taxon>
    </lineage>
</organism>
<dbReference type="OMA" id="PPNNCGC"/>
<dbReference type="RefSeq" id="WP_010897341.1">
    <property type="nucleotide sequence ID" value="NZ_CP040441.1"/>
</dbReference>